<evidence type="ECO:0000313" key="2">
    <source>
        <dbReference type="Proteomes" id="UP000269945"/>
    </source>
</evidence>
<evidence type="ECO:0000313" key="1">
    <source>
        <dbReference type="EMBL" id="VCW85330.1"/>
    </source>
</evidence>
<keyword evidence="2" id="KW-1185">Reference proteome</keyword>
<organism evidence="1 2">
    <name type="scientific">Gulo gulo</name>
    <name type="common">Wolverine</name>
    <name type="synonym">Gluton</name>
    <dbReference type="NCBI Taxonomy" id="48420"/>
    <lineage>
        <taxon>Eukaryota</taxon>
        <taxon>Metazoa</taxon>
        <taxon>Chordata</taxon>
        <taxon>Craniata</taxon>
        <taxon>Vertebrata</taxon>
        <taxon>Euteleostomi</taxon>
        <taxon>Mammalia</taxon>
        <taxon>Eutheria</taxon>
        <taxon>Laurasiatheria</taxon>
        <taxon>Carnivora</taxon>
        <taxon>Caniformia</taxon>
        <taxon>Musteloidea</taxon>
        <taxon>Mustelidae</taxon>
        <taxon>Guloninae</taxon>
        <taxon>Gulo</taxon>
    </lineage>
</organism>
<gene>
    <name evidence="1" type="ORF">BN2614_LOCUS3</name>
</gene>
<dbReference type="EMBL" id="CYRY02015139">
    <property type="protein sequence ID" value="VCW85330.1"/>
    <property type="molecule type" value="Genomic_DNA"/>
</dbReference>
<name>A0A9X9LSX6_GULGU</name>
<reference evidence="1 2" key="1">
    <citation type="submission" date="2018-10" db="EMBL/GenBank/DDBJ databases">
        <authorList>
            <person name="Ekblom R."/>
            <person name="Jareborg N."/>
        </authorList>
    </citation>
    <scope>NUCLEOTIDE SEQUENCE [LARGE SCALE GENOMIC DNA]</scope>
    <source>
        <tissue evidence="1">Muscle</tissue>
    </source>
</reference>
<dbReference type="AlphaFoldDB" id="A0A9X9LSX6"/>
<comment type="caution">
    <text evidence="1">The sequence shown here is derived from an EMBL/GenBank/DDBJ whole genome shotgun (WGS) entry which is preliminary data.</text>
</comment>
<accession>A0A9X9LSX6</accession>
<dbReference type="Proteomes" id="UP000269945">
    <property type="component" value="Unassembled WGS sequence"/>
</dbReference>
<sequence length="25" mass="2753">MKESSNSLKACEDLYSCGKNVSYVP</sequence>
<protein>
    <submittedName>
        <fullName evidence="1">Uncharacterized protein</fullName>
    </submittedName>
</protein>
<proteinExistence type="predicted"/>